<name>A0ABP0Z2A5_9ROSI</name>
<proteinExistence type="predicted"/>
<sequence>MNCDAVAPPFTFCTFVCCVRLHWSSAKEIFSNSFGIVLGRSSCVSNDIVRSSNEWFCGRREMKKTLERIFEILNVFIKTFEFELAWTSSHLGHCWSLIEIEISIFQVMM</sequence>
<gene>
    <name evidence="1" type="ORF">CITCOLO1_LOCUS19273</name>
</gene>
<protein>
    <submittedName>
        <fullName evidence="1">Uncharacterized protein</fullName>
    </submittedName>
</protein>
<dbReference type="Proteomes" id="UP001642487">
    <property type="component" value="Chromosome 8"/>
</dbReference>
<dbReference type="EMBL" id="OZ021742">
    <property type="protein sequence ID" value="CAK9326910.1"/>
    <property type="molecule type" value="Genomic_DNA"/>
</dbReference>
<evidence type="ECO:0000313" key="1">
    <source>
        <dbReference type="EMBL" id="CAK9326910.1"/>
    </source>
</evidence>
<evidence type="ECO:0000313" key="2">
    <source>
        <dbReference type="Proteomes" id="UP001642487"/>
    </source>
</evidence>
<keyword evidence="2" id="KW-1185">Reference proteome</keyword>
<accession>A0ABP0Z2A5</accession>
<reference evidence="1 2" key="1">
    <citation type="submission" date="2024-03" db="EMBL/GenBank/DDBJ databases">
        <authorList>
            <person name="Gkanogiannis A."/>
            <person name="Becerra Lopez-Lavalle L."/>
        </authorList>
    </citation>
    <scope>NUCLEOTIDE SEQUENCE [LARGE SCALE GENOMIC DNA]</scope>
</reference>
<organism evidence="1 2">
    <name type="scientific">Citrullus colocynthis</name>
    <name type="common">colocynth</name>
    <dbReference type="NCBI Taxonomy" id="252529"/>
    <lineage>
        <taxon>Eukaryota</taxon>
        <taxon>Viridiplantae</taxon>
        <taxon>Streptophyta</taxon>
        <taxon>Embryophyta</taxon>
        <taxon>Tracheophyta</taxon>
        <taxon>Spermatophyta</taxon>
        <taxon>Magnoliopsida</taxon>
        <taxon>eudicotyledons</taxon>
        <taxon>Gunneridae</taxon>
        <taxon>Pentapetalae</taxon>
        <taxon>rosids</taxon>
        <taxon>fabids</taxon>
        <taxon>Cucurbitales</taxon>
        <taxon>Cucurbitaceae</taxon>
        <taxon>Benincaseae</taxon>
        <taxon>Citrullus</taxon>
    </lineage>
</organism>